<organism evidence="2 3">
    <name type="scientific">Phaeosphaeria nodorum (strain SN15 / ATCC MYA-4574 / FGSC 10173)</name>
    <name type="common">Glume blotch fungus</name>
    <name type="synonym">Parastagonospora nodorum</name>
    <dbReference type="NCBI Taxonomy" id="321614"/>
    <lineage>
        <taxon>Eukaryota</taxon>
        <taxon>Fungi</taxon>
        <taxon>Dikarya</taxon>
        <taxon>Ascomycota</taxon>
        <taxon>Pezizomycotina</taxon>
        <taxon>Dothideomycetes</taxon>
        <taxon>Pleosporomycetidae</taxon>
        <taxon>Pleosporales</taxon>
        <taxon>Pleosporineae</taxon>
        <taxon>Phaeosphaeriaceae</taxon>
        <taxon>Parastagonospora</taxon>
    </lineage>
</organism>
<dbReference type="Proteomes" id="UP000663193">
    <property type="component" value="Chromosome 6"/>
</dbReference>
<feature type="compositionally biased region" description="Basic and acidic residues" evidence="1">
    <location>
        <begin position="1"/>
        <end position="21"/>
    </location>
</feature>
<dbReference type="AlphaFoldDB" id="A0A7U2HZN5"/>
<sequence>MDAPRTRLGTETKKERTEMKKVGSGPPRGAQNNPHRRRQERICIRSAIARSKEGLQNALHDVENVD</sequence>
<proteinExistence type="predicted"/>
<feature type="region of interest" description="Disordered" evidence="1">
    <location>
        <begin position="1"/>
        <end position="41"/>
    </location>
</feature>
<evidence type="ECO:0000313" key="2">
    <source>
        <dbReference type="EMBL" id="QRC96299.1"/>
    </source>
</evidence>
<evidence type="ECO:0000313" key="3">
    <source>
        <dbReference type="Proteomes" id="UP000663193"/>
    </source>
</evidence>
<name>A0A7U2HZN5_PHANO</name>
<evidence type="ECO:0000256" key="1">
    <source>
        <dbReference type="SAM" id="MobiDB-lite"/>
    </source>
</evidence>
<keyword evidence="3" id="KW-1185">Reference proteome</keyword>
<dbReference type="VEuPathDB" id="FungiDB:JI435_408640"/>
<reference evidence="3" key="1">
    <citation type="journal article" date="2021" name="BMC Genomics">
        <title>Chromosome-level genome assembly and manually-curated proteome of model necrotroph Parastagonospora nodorum Sn15 reveals a genome-wide trove of candidate effector homologs, and redundancy of virulence-related functions within an accessory chromosome.</title>
        <authorList>
            <person name="Bertazzoni S."/>
            <person name="Jones D.A.B."/>
            <person name="Phan H.T."/>
            <person name="Tan K.-C."/>
            <person name="Hane J.K."/>
        </authorList>
    </citation>
    <scope>NUCLEOTIDE SEQUENCE [LARGE SCALE GENOMIC DNA]</scope>
    <source>
        <strain evidence="3">SN15 / ATCC MYA-4574 / FGSC 10173)</strain>
    </source>
</reference>
<protein>
    <submittedName>
        <fullName evidence="2">Uncharacterized protein</fullName>
    </submittedName>
</protein>
<accession>A0A7U2HZN5</accession>
<dbReference type="EMBL" id="CP069028">
    <property type="protein sequence ID" value="QRC96299.1"/>
    <property type="molecule type" value="Genomic_DNA"/>
</dbReference>
<gene>
    <name evidence="2" type="ORF">JI435_408640</name>
</gene>